<dbReference type="PANTHER" id="PTHR10907:SF66">
    <property type="entry name" value="MIP34848P1-RELATED"/>
    <property type="match status" value="1"/>
</dbReference>
<keyword evidence="6" id="KW-1185">Reference proteome</keyword>
<keyword evidence="2" id="KW-0479">Metal-binding</keyword>
<protein>
    <recommendedName>
        <fullName evidence="4">SMP-30/Gluconolactonase/LRE-like region domain-containing protein</fullName>
    </recommendedName>
</protein>
<dbReference type="PRINTS" id="PR01790">
    <property type="entry name" value="SMP30FAMILY"/>
</dbReference>
<dbReference type="GO" id="GO:0005509">
    <property type="term" value="F:calcium ion binding"/>
    <property type="evidence" value="ECO:0007669"/>
    <property type="project" value="TreeGrafter"/>
</dbReference>
<dbReference type="Pfam" id="PF08450">
    <property type="entry name" value="SGL"/>
    <property type="match status" value="1"/>
</dbReference>
<dbReference type="InterPro" id="IPR011042">
    <property type="entry name" value="6-blade_b-propeller_TolB-like"/>
</dbReference>
<dbReference type="SUPFAM" id="SSF63829">
    <property type="entry name" value="Calcium-dependent phosphotriesterase"/>
    <property type="match status" value="1"/>
</dbReference>
<dbReference type="InterPro" id="IPR013658">
    <property type="entry name" value="SGL"/>
</dbReference>
<comment type="cofactor">
    <cofactor evidence="2">
        <name>Zn(2+)</name>
        <dbReference type="ChEBI" id="CHEBI:29105"/>
    </cofactor>
    <text evidence="2">Binds 1 divalent metal cation per subunit.</text>
</comment>
<dbReference type="GO" id="GO:0019853">
    <property type="term" value="P:L-ascorbic acid biosynthetic process"/>
    <property type="evidence" value="ECO:0007669"/>
    <property type="project" value="TreeGrafter"/>
</dbReference>
<dbReference type="OrthoDB" id="423498at2759"/>
<dbReference type="Proteomes" id="UP001152798">
    <property type="component" value="Chromosome 4"/>
</dbReference>
<feature type="binding site" evidence="2">
    <location>
        <position position="129"/>
    </location>
    <ligand>
        <name>substrate</name>
    </ligand>
</feature>
<keyword evidence="2" id="KW-0862">Zinc</keyword>
<evidence type="ECO:0000256" key="2">
    <source>
        <dbReference type="PIRSR" id="PIRSR605511-2"/>
    </source>
</evidence>
<feature type="binding site" evidence="2">
    <location>
        <position position="131"/>
    </location>
    <ligand>
        <name>substrate</name>
    </ligand>
</feature>
<dbReference type="GO" id="GO:0004341">
    <property type="term" value="F:gluconolactonase activity"/>
    <property type="evidence" value="ECO:0007669"/>
    <property type="project" value="TreeGrafter"/>
</dbReference>
<dbReference type="AlphaFoldDB" id="A0A9P0HAU7"/>
<evidence type="ECO:0000313" key="5">
    <source>
        <dbReference type="EMBL" id="CAH1398555.1"/>
    </source>
</evidence>
<name>A0A9P0HAU7_NEZVI</name>
<evidence type="ECO:0000256" key="3">
    <source>
        <dbReference type="SAM" id="SignalP"/>
    </source>
</evidence>
<evidence type="ECO:0000313" key="6">
    <source>
        <dbReference type="Proteomes" id="UP001152798"/>
    </source>
</evidence>
<dbReference type="Gene3D" id="2.120.10.30">
    <property type="entry name" value="TolB, C-terminal domain"/>
    <property type="match status" value="1"/>
</dbReference>
<proteinExistence type="inferred from homology"/>
<accession>A0A9P0HAU7</accession>
<keyword evidence="3" id="KW-0732">Signal</keyword>
<evidence type="ECO:0000256" key="1">
    <source>
        <dbReference type="ARBA" id="ARBA00008853"/>
    </source>
</evidence>
<evidence type="ECO:0000259" key="4">
    <source>
        <dbReference type="Pfam" id="PF08450"/>
    </source>
</evidence>
<gene>
    <name evidence="5" type="ORF">NEZAVI_LOCUS8177</name>
</gene>
<feature type="chain" id="PRO_5040369747" description="SMP-30/Gluconolactonase/LRE-like region domain-containing protein" evidence="3">
    <location>
        <begin position="17"/>
        <end position="184"/>
    </location>
</feature>
<feature type="binding site" evidence="2">
    <location>
        <position position="40"/>
    </location>
    <ligand>
        <name>a divalent metal cation</name>
        <dbReference type="ChEBI" id="CHEBI:60240"/>
    </ligand>
</feature>
<reference evidence="5" key="1">
    <citation type="submission" date="2022-01" db="EMBL/GenBank/DDBJ databases">
        <authorList>
            <person name="King R."/>
        </authorList>
    </citation>
    <scope>NUCLEOTIDE SEQUENCE</scope>
</reference>
<feature type="signal peptide" evidence="3">
    <location>
        <begin position="1"/>
        <end position="16"/>
    </location>
</feature>
<dbReference type="PANTHER" id="PTHR10907">
    <property type="entry name" value="REGUCALCIN"/>
    <property type="match status" value="1"/>
</dbReference>
<dbReference type="InterPro" id="IPR005511">
    <property type="entry name" value="SMP-30"/>
</dbReference>
<sequence>MIIFLLTIQLISISQAQDKSEEAWNAFYIQQVTEPMQHSEGPHWVPEEQALYFVDISGHGVHRYQPFTQQHTSIKLNDTVSLIIPVQGRSTEFIIGYGRKISLLSWDGISDVYTLHHKFEVDRDKPGNRFNDAKADHLGRLWIGKYKTTVYKTQLIIITSCQRDQTKLSYFLVVFHLVLNEPCS</sequence>
<comment type="similarity">
    <text evidence="1">Belongs to the SMP-30/CGR1 family.</text>
</comment>
<organism evidence="5 6">
    <name type="scientific">Nezara viridula</name>
    <name type="common">Southern green stink bug</name>
    <name type="synonym">Cimex viridulus</name>
    <dbReference type="NCBI Taxonomy" id="85310"/>
    <lineage>
        <taxon>Eukaryota</taxon>
        <taxon>Metazoa</taxon>
        <taxon>Ecdysozoa</taxon>
        <taxon>Arthropoda</taxon>
        <taxon>Hexapoda</taxon>
        <taxon>Insecta</taxon>
        <taxon>Pterygota</taxon>
        <taxon>Neoptera</taxon>
        <taxon>Paraneoptera</taxon>
        <taxon>Hemiptera</taxon>
        <taxon>Heteroptera</taxon>
        <taxon>Panheteroptera</taxon>
        <taxon>Pentatomomorpha</taxon>
        <taxon>Pentatomoidea</taxon>
        <taxon>Pentatomidae</taxon>
        <taxon>Pentatominae</taxon>
        <taxon>Nezara</taxon>
    </lineage>
</organism>
<dbReference type="EMBL" id="OV725080">
    <property type="protein sequence ID" value="CAH1398555.1"/>
    <property type="molecule type" value="Genomic_DNA"/>
</dbReference>
<feature type="domain" description="SMP-30/Gluconolactonase/LRE-like region" evidence="4">
    <location>
        <begin position="39"/>
        <end position="148"/>
    </location>
</feature>